<dbReference type="PANTHER" id="PTHR43179">
    <property type="entry name" value="RHAMNOSYLTRANSFERASE WBBL"/>
    <property type="match status" value="1"/>
</dbReference>
<dbReference type="RefSeq" id="WP_108786248.1">
    <property type="nucleotide sequence ID" value="NZ_ONZG01000003.1"/>
</dbReference>
<evidence type="ECO:0000259" key="1">
    <source>
        <dbReference type="Pfam" id="PF00535"/>
    </source>
</evidence>
<dbReference type="Gene3D" id="3.90.550.10">
    <property type="entry name" value="Spore Coat Polysaccharide Biosynthesis Protein SpsA, Chain A"/>
    <property type="match status" value="1"/>
</dbReference>
<keyword evidence="3" id="KW-1185">Reference proteome</keyword>
<proteinExistence type="predicted"/>
<evidence type="ECO:0000313" key="3">
    <source>
        <dbReference type="Proteomes" id="UP000244898"/>
    </source>
</evidence>
<keyword evidence="2" id="KW-0328">Glycosyltransferase</keyword>
<keyword evidence="2" id="KW-0808">Transferase</keyword>
<evidence type="ECO:0000313" key="2">
    <source>
        <dbReference type="EMBL" id="SPJ27987.1"/>
    </source>
</evidence>
<dbReference type="CDD" id="cd04186">
    <property type="entry name" value="GT_2_like_c"/>
    <property type="match status" value="1"/>
</dbReference>
<dbReference type="GO" id="GO:0102096">
    <property type="term" value="F:decaprenyl-N-acetyl-alpha-D-glucosaminyl-pyrophosphate:dTDP-alpha-L-rhamnose rhamnosyltransferase activity"/>
    <property type="evidence" value="ECO:0007669"/>
    <property type="project" value="UniProtKB-EC"/>
</dbReference>
<dbReference type="EC" id="2.4.1.289" evidence="2"/>
<dbReference type="OrthoDB" id="9771846at2"/>
<feature type="domain" description="Glycosyltransferase 2-like" evidence="1">
    <location>
        <begin position="4"/>
        <end position="180"/>
    </location>
</feature>
<dbReference type="Proteomes" id="UP000244898">
    <property type="component" value="Unassembled WGS sequence"/>
</dbReference>
<dbReference type="Pfam" id="PF00535">
    <property type="entry name" value="Glycos_transf_2"/>
    <property type="match status" value="1"/>
</dbReference>
<dbReference type="EMBL" id="ONZG01000003">
    <property type="protein sequence ID" value="SPJ27987.1"/>
    <property type="molecule type" value="Genomic_DNA"/>
</dbReference>
<protein>
    <submittedName>
        <fullName evidence="2">N-acetylglucosaminyl-diphospho-decaprenol L-rhamnosyltransferase</fullName>
        <ecNumber evidence="2">2.4.1.289</ecNumber>
    </submittedName>
</protein>
<gene>
    <name evidence="2" type="primary">wbbL_1</name>
    <name evidence="2" type="ORF">TRM7615_01482</name>
</gene>
<dbReference type="InterPro" id="IPR001173">
    <property type="entry name" value="Glyco_trans_2-like"/>
</dbReference>
<accession>A0A2R8C6C8</accession>
<reference evidence="3" key="1">
    <citation type="submission" date="2018-03" db="EMBL/GenBank/DDBJ databases">
        <authorList>
            <person name="Rodrigo-Torres L."/>
            <person name="Arahal R. D."/>
            <person name="Lucena T."/>
        </authorList>
    </citation>
    <scope>NUCLEOTIDE SEQUENCE [LARGE SCALE GENOMIC DNA]</scope>
    <source>
        <strain evidence="3">CECT 7615</strain>
    </source>
</reference>
<organism evidence="2 3">
    <name type="scientific">Falsiruegeria mediterranea M17</name>
    <dbReference type="NCBI Taxonomy" id="1200281"/>
    <lineage>
        <taxon>Bacteria</taxon>
        <taxon>Pseudomonadati</taxon>
        <taxon>Pseudomonadota</taxon>
        <taxon>Alphaproteobacteria</taxon>
        <taxon>Rhodobacterales</taxon>
        <taxon>Roseobacteraceae</taxon>
        <taxon>Falsiruegeria</taxon>
    </lineage>
</organism>
<dbReference type="InterPro" id="IPR029044">
    <property type="entry name" value="Nucleotide-diphossugar_trans"/>
</dbReference>
<name>A0A2R8C6C8_9RHOB</name>
<dbReference type="SUPFAM" id="SSF53448">
    <property type="entry name" value="Nucleotide-diphospho-sugar transferases"/>
    <property type="match status" value="1"/>
</dbReference>
<dbReference type="AlphaFoldDB" id="A0A2R8C6C8"/>
<dbReference type="PANTHER" id="PTHR43179:SF7">
    <property type="entry name" value="RHAMNOSYLTRANSFERASE WBBL"/>
    <property type="match status" value="1"/>
</dbReference>
<sequence>MDISIVIVNWNTCDLLRDCLRSVFDGLRGLEAEVLVVDNASGDASVGMVQAEFPQVALIESEQNLGFAGGNNLALRHAAGRYVMLLNTDTLVHGTVLPKSIEWMDNHPEIAVMGPRVLNTDGTVQPSCSAFPSLKYLILQALGLTRIGKLDSYRMTGWDRSTERQVDVISGAAMVVRREAMEQIGLLDEAFFFYGEETDWCLRFAQAGWGVTYVPLPAVTHFGGGAVAKFNHRRDVMMTEGVTRLHRKHGGILAGMACFAVLTFHNTSRAVFWTALGLVRPRRAGNRALHFLSVVRDLPRAWPKLRSASTNRAAQ</sequence>